<dbReference type="InterPro" id="IPR013120">
    <property type="entry name" value="FAR_NAD-bd"/>
</dbReference>
<accession>A0A8S2HEZ0</accession>
<evidence type="ECO:0000259" key="7">
    <source>
        <dbReference type="Pfam" id="PF07993"/>
    </source>
</evidence>
<feature type="domain" description="Thioester reductase (TE)" evidence="7">
    <location>
        <begin position="23"/>
        <end position="293"/>
    </location>
</feature>
<dbReference type="GO" id="GO:0035336">
    <property type="term" value="P:long-chain fatty-acyl-CoA metabolic process"/>
    <property type="evidence" value="ECO:0007669"/>
    <property type="project" value="TreeGrafter"/>
</dbReference>
<keyword evidence="4 6" id="KW-0472">Membrane</keyword>
<proteinExistence type="inferred from homology"/>
<dbReference type="Proteomes" id="UP000677228">
    <property type="component" value="Unassembled WGS sequence"/>
</dbReference>
<protein>
    <recommendedName>
        <fullName evidence="6">Fatty acyl-CoA reductase</fullName>
        <ecNumber evidence="6">1.2.1.84</ecNumber>
    </recommendedName>
</protein>
<dbReference type="Gene3D" id="3.40.50.720">
    <property type="entry name" value="NAD(P)-binding Rossmann-like Domain"/>
    <property type="match status" value="1"/>
</dbReference>
<dbReference type="GO" id="GO:0005777">
    <property type="term" value="C:peroxisome"/>
    <property type="evidence" value="ECO:0007669"/>
    <property type="project" value="TreeGrafter"/>
</dbReference>
<keyword evidence="6" id="KW-0560">Oxidoreductase</keyword>
<dbReference type="PANTHER" id="PTHR11011:SF45">
    <property type="entry name" value="FATTY ACYL-COA REDUCTASE CG8306-RELATED"/>
    <property type="match status" value="1"/>
</dbReference>
<evidence type="ECO:0000256" key="3">
    <source>
        <dbReference type="ARBA" id="ARBA00022989"/>
    </source>
</evidence>
<comment type="similarity">
    <text evidence="6">Belongs to the fatty acyl-CoA reductase family.</text>
</comment>
<feature type="transmembrane region" description="Helical" evidence="6">
    <location>
        <begin position="351"/>
        <end position="369"/>
    </location>
</feature>
<dbReference type="InterPro" id="IPR036291">
    <property type="entry name" value="NAD(P)-bd_dom_sf"/>
</dbReference>
<organism evidence="9 10">
    <name type="scientific">Didymodactylos carnosus</name>
    <dbReference type="NCBI Taxonomy" id="1234261"/>
    <lineage>
        <taxon>Eukaryota</taxon>
        <taxon>Metazoa</taxon>
        <taxon>Spiralia</taxon>
        <taxon>Gnathifera</taxon>
        <taxon>Rotifera</taxon>
        <taxon>Eurotatoria</taxon>
        <taxon>Bdelloidea</taxon>
        <taxon>Philodinida</taxon>
        <taxon>Philodinidae</taxon>
        <taxon>Didymodactylos</taxon>
    </lineage>
</organism>
<comment type="caution">
    <text evidence="9">The sequence shown here is derived from an EMBL/GenBank/DDBJ whole genome shotgun (WGS) entry which is preliminary data.</text>
</comment>
<dbReference type="PANTHER" id="PTHR11011">
    <property type="entry name" value="MALE STERILITY PROTEIN 2-RELATED"/>
    <property type="match status" value="1"/>
</dbReference>
<gene>
    <name evidence="8" type="ORF">OVA965_LOCUS7240</name>
    <name evidence="9" type="ORF">TMI583_LOCUS7236</name>
</gene>
<evidence type="ECO:0000313" key="8">
    <source>
        <dbReference type="EMBL" id="CAF0852940.1"/>
    </source>
</evidence>
<dbReference type="InterPro" id="IPR026055">
    <property type="entry name" value="FAR"/>
</dbReference>
<keyword evidence="6" id="KW-0443">Lipid metabolism</keyword>
<dbReference type="EMBL" id="CAJNOK010002279">
    <property type="protein sequence ID" value="CAF0852940.1"/>
    <property type="molecule type" value="Genomic_DNA"/>
</dbReference>
<dbReference type="AlphaFoldDB" id="A0A8S2HEZ0"/>
<dbReference type="EC" id="1.2.1.84" evidence="6"/>
<dbReference type="FunFam" id="3.40.50.720:FF:000143">
    <property type="entry name" value="Fatty acyl-CoA reductase"/>
    <property type="match status" value="1"/>
</dbReference>
<evidence type="ECO:0000313" key="9">
    <source>
        <dbReference type="EMBL" id="CAF3638117.1"/>
    </source>
</evidence>
<evidence type="ECO:0000256" key="1">
    <source>
        <dbReference type="ARBA" id="ARBA00004141"/>
    </source>
</evidence>
<dbReference type="GO" id="GO:0016020">
    <property type="term" value="C:membrane"/>
    <property type="evidence" value="ECO:0007669"/>
    <property type="project" value="UniProtKB-SubCell"/>
</dbReference>
<evidence type="ECO:0000256" key="6">
    <source>
        <dbReference type="RuleBase" id="RU363097"/>
    </source>
</evidence>
<reference evidence="9" key="1">
    <citation type="submission" date="2021-02" db="EMBL/GenBank/DDBJ databases">
        <authorList>
            <person name="Nowell W R."/>
        </authorList>
    </citation>
    <scope>NUCLEOTIDE SEQUENCE</scope>
</reference>
<keyword evidence="3 6" id="KW-1133">Transmembrane helix</keyword>
<dbReference type="Proteomes" id="UP000682733">
    <property type="component" value="Unassembled WGS sequence"/>
</dbReference>
<comment type="subcellular location">
    <subcellularLocation>
        <location evidence="1">Membrane</location>
        <topology evidence="1">Multi-pass membrane protein</topology>
    </subcellularLocation>
</comment>
<comment type="function">
    <text evidence="6">Catalyzes the reduction of fatty acyl-CoA to fatty alcohols.</text>
</comment>
<dbReference type="CDD" id="cd05236">
    <property type="entry name" value="FAR-N_SDR_e"/>
    <property type="match status" value="1"/>
</dbReference>
<keyword evidence="6" id="KW-0444">Lipid biosynthesis</keyword>
<evidence type="ECO:0000256" key="5">
    <source>
        <dbReference type="ARBA" id="ARBA00052530"/>
    </source>
</evidence>
<evidence type="ECO:0000313" key="10">
    <source>
        <dbReference type="Proteomes" id="UP000682733"/>
    </source>
</evidence>
<keyword evidence="2 6" id="KW-0812">Transmembrane</keyword>
<comment type="catalytic activity">
    <reaction evidence="5 6">
        <text>a long-chain fatty acyl-CoA + 2 NADPH + 2 H(+) = a long-chain primary fatty alcohol + 2 NADP(+) + CoA</text>
        <dbReference type="Rhea" id="RHEA:52716"/>
        <dbReference type="ChEBI" id="CHEBI:15378"/>
        <dbReference type="ChEBI" id="CHEBI:57287"/>
        <dbReference type="ChEBI" id="CHEBI:57783"/>
        <dbReference type="ChEBI" id="CHEBI:58349"/>
        <dbReference type="ChEBI" id="CHEBI:77396"/>
        <dbReference type="ChEBI" id="CHEBI:83139"/>
        <dbReference type="EC" id="1.2.1.84"/>
    </reaction>
</comment>
<dbReference type="SUPFAM" id="SSF51735">
    <property type="entry name" value="NAD(P)-binding Rossmann-fold domains"/>
    <property type="match status" value="1"/>
</dbReference>
<dbReference type="EMBL" id="CAJOBA010002279">
    <property type="protein sequence ID" value="CAF3638117.1"/>
    <property type="molecule type" value="Genomic_DNA"/>
</dbReference>
<name>A0A8S2HEZ0_9BILA</name>
<evidence type="ECO:0000256" key="4">
    <source>
        <dbReference type="ARBA" id="ARBA00023136"/>
    </source>
</evidence>
<sequence length="397" mass="45203">MNMSASTETSAIVDFFHRKSVFITGATGFIGKQLVEKLVRSCPDIEHIYILVRSKRGQGVDDRVKQLCASPLFNTIRRVNPAFEKKIIPIQGDILEPNFGISSADEYTLIEQCHIVFHSAATIRSHEPLRSAIQLNINSVKKLLSLCHKMKNLQAIIHVSTAYANCNRSDCAEVIDLPSIEPKKLLDASEWMDSSVFDVLTTKLIRDRPNTYTYTKALAEFVISEEGIDLPIAIIRPSIVGASWKEPFPGWIDNYNGPSGLIISLGKGMLRTMLGNSNARADIVPVDIVVNMMISVAWYTAVKRFDLAEMNWASYWQDYNIGIKKYVLREDFDHIPKYIHHCRRLKRIQNILLFSLVTLALKLVFYKSFRIRQVLMSMLRITLTLLNTLAYKLHVRK</sequence>
<dbReference type="Pfam" id="PF07993">
    <property type="entry name" value="NAD_binding_4"/>
    <property type="match status" value="1"/>
</dbReference>
<evidence type="ECO:0000256" key="2">
    <source>
        <dbReference type="ARBA" id="ARBA00022692"/>
    </source>
</evidence>
<dbReference type="GO" id="GO:0080019">
    <property type="term" value="F:alcohol-forming very long-chain fatty acyl-CoA reductase activity"/>
    <property type="evidence" value="ECO:0007669"/>
    <property type="project" value="InterPro"/>
</dbReference>
<dbReference type="GO" id="GO:0102965">
    <property type="term" value="F:alcohol-forming long-chain fatty acyl-CoA reductase activity"/>
    <property type="evidence" value="ECO:0007669"/>
    <property type="project" value="UniProtKB-EC"/>
</dbReference>
<keyword evidence="6" id="KW-0521">NADP</keyword>